<gene>
    <name evidence="9" type="ORF">KFZ77_02705</name>
</gene>
<name>A0ABY6JFH7_9ENTR</name>
<keyword evidence="4" id="KW-0540">Nuclease</keyword>
<comment type="function">
    <text evidence="1">Possible endonuclease which induces a single-strand cut and initiates DNA replication.</text>
</comment>
<dbReference type="InterPro" id="IPR008766">
    <property type="entry name" value="Replication_gene_A-like"/>
</dbReference>
<proteinExistence type="inferred from homology"/>
<dbReference type="RefSeq" id="WP_264385362.1">
    <property type="nucleotide sequence ID" value="NZ_CP074352.1"/>
</dbReference>
<accession>A0ABY6JFH7</accession>
<dbReference type="Pfam" id="PF05840">
    <property type="entry name" value="Phage_GPA"/>
    <property type="match status" value="1"/>
</dbReference>
<evidence type="ECO:0000259" key="8">
    <source>
        <dbReference type="Pfam" id="PF05840"/>
    </source>
</evidence>
<evidence type="ECO:0000313" key="9">
    <source>
        <dbReference type="EMBL" id="UYU32449.1"/>
    </source>
</evidence>
<evidence type="ECO:0000256" key="6">
    <source>
        <dbReference type="ARBA" id="ARBA00022801"/>
    </source>
</evidence>
<keyword evidence="10" id="KW-1185">Reference proteome</keyword>
<sequence length="741" mass="84298">MSDIAWAWPWNAPRPAITSPGLTREEEQRRNRTIATLLRTRRWLAHHPHCVTAGIYQRMDRLANERGIPRANAALIAFGRRMLPRLQRVSERYQASGIERTLTRELTGWRFDDAYRRYLITRLMDLLARYNRLADLTKADIDLLAADIASLIRGEIDSEADESWGELKTLHAWYLRAAHLCQLFRITPPAWERITRRYACEEQLGPAVLRMCNALWWRSRLRRIASAWREHLQIAVGNVSQRGTPYASKSCLSEWREQKRRTREFLKGMELEDEEGNRISLIERYDASHANPAIRRCELMTRIRGFENICQTLGYVGDFYTLTAPSSFHATLRSGFPNPRWCGASPAETQRWFASLWARIRARLHRQQIRVFGIRVAEPHHDGTPHWHMLMFMRPENVAQVRAIMADYACEQDADELTDERARQGRFHAVAIDAEKGSATGYIAKYIAKNVDGYALEGERDSETGGLLTQSAAAVSAWAARWHIRQFQFIGGAPVTVYRELRRLADSEAARGLSVDFATVHQAADRGDWAGYVTAQGGPFVPRAAVQVRVWYQTDDARNPYGEEKVAVRGVYDTGVGRDVPLLTRTRRWKIVPKIAAAQAQTHSSWSSVTNCTGATHDRNDTPWDGVTPLTRSQRRRLSARLRQPTAVRRPPFIPGSDTDRDAIREIQKDIRMMTGESISAGMGFSLLKGTTARINGLWCRGSSGGEIFGVSPCAKRQTAAERQQNARRILARFAAIRAQK</sequence>
<feature type="region of interest" description="Disordered" evidence="7">
    <location>
        <begin position="617"/>
        <end position="642"/>
    </location>
</feature>
<evidence type="ECO:0000313" key="10">
    <source>
        <dbReference type="Proteomes" id="UP001156318"/>
    </source>
</evidence>
<organism evidence="9 10">
    <name type="scientific">Siccibacter colletis</name>
    <dbReference type="NCBI Taxonomy" id="1505757"/>
    <lineage>
        <taxon>Bacteria</taxon>
        <taxon>Pseudomonadati</taxon>
        <taxon>Pseudomonadota</taxon>
        <taxon>Gammaproteobacteria</taxon>
        <taxon>Enterobacterales</taxon>
        <taxon>Enterobacteriaceae</taxon>
        <taxon>Siccibacter</taxon>
    </lineage>
</organism>
<keyword evidence="3" id="KW-0235">DNA replication</keyword>
<evidence type="ECO:0000256" key="1">
    <source>
        <dbReference type="ARBA" id="ARBA00003293"/>
    </source>
</evidence>
<reference evidence="9 10" key="1">
    <citation type="submission" date="2021-05" db="EMBL/GenBank/DDBJ databases">
        <title>Isolation, identification, and the growth promoting effects of Pantoea dispersa strain YSD J2 from the aboveground leaves of Cyperus esculentus L.Var. Sativus.</title>
        <authorList>
            <person name="Wang S."/>
            <person name="Tang X.M."/>
            <person name="Huang Y.N."/>
        </authorList>
    </citation>
    <scope>NUCLEOTIDE SEQUENCE [LARGE SCALE GENOMIC DNA]</scope>
    <source>
        <strain evidence="10">YSD YN2</strain>
    </source>
</reference>
<dbReference type="EMBL" id="CP074352">
    <property type="protein sequence ID" value="UYU32449.1"/>
    <property type="molecule type" value="Genomic_DNA"/>
</dbReference>
<dbReference type="Proteomes" id="UP001156318">
    <property type="component" value="Chromosome"/>
</dbReference>
<feature type="domain" description="Replication gene A protein-like" evidence="8">
    <location>
        <begin position="144"/>
        <end position="454"/>
    </location>
</feature>
<protein>
    <submittedName>
        <fullName evidence="9">Replication endonuclease</fullName>
    </submittedName>
</protein>
<dbReference type="GO" id="GO:0004519">
    <property type="term" value="F:endonuclease activity"/>
    <property type="evidence" value="ECO:0007669"/>
    <property type="project" value="UniProtKB-KW"/>
</dbReference>
<evidence type="ECO:0000256" key="3">
    <source>
        <dbReference type="ARBA" id="ARBA00022705"/>
    </source>
</evidence>
<evidence type="ECO:0000256" key="5">
    <source>
        <dbReference type="ARBA" id="ARBA00022759"/>
    </source>
</evidence>
<keyword evidence="6" id="KW-0378">Hydrolase</keyword>
<comment type="similarity">
    <text evidence="2">Belongs to the phage GPA family.</text>
</comment>
<evidence type="ECO:0000256" key="7">
    <source>
        <dbReference type="SAM" id="MobiDB-lite"/>
    </source>
</evidence>
<keyword evidence="5 9" id="KW-0255">Endonuclease</keyword>
<evidence type="ECO:0000256" key="4">
    <source>
        <dbReference type="ARBA" id="ARBA00022722"/>
    </source>
</evidence>
<evidence type="ECO:0000256" key="2">
    <source>
        <dbReference type="ARBA" id="ARBA00009260"/>
    </source>
</evidence>